<evidence type="ECO:0000313" key="13">
    <source>
        <dbReference type="Proteomes" id="UP000588083"/>
    </source>
</evidence>
<sequence length="79" mass="8666">MRVRGRYVLIILLVGAILGSIIGYVLRELLPILDMGVKIGLSPVTVDLHLFDLTFGMQVKITLASIMGLLATFLLLDIK</sequence>
<reference evidence="8 9" key="1">
    <citation type="journal article" date="2020" name="Front. Microbiol.">
        <title>Single-cell genomics of novel Actinobacteria with the Wood-Ljungdahl pathway discovered in a serpentinizing system.</title>
        <authorList>
            <person name="Merino N."/>
            <person name="Kawai M."/>
            <person name="Boyd E.S."/>
            <person name="Colman D.R."/>
            <person name="McGlynn S.E."/>
            <person name="Nealson K.H."/>
            <person name="Kurokawa K."/>
            <person name="Hongoh Y."/>
        </authorList>
    </citation>
    <scope>NUCLEOTIDE SEQUENCE [LARGE SCALE GENOMIC DNA]</scope>
    <source>
        <strain evidence="2 10">S03</strain>
        <strain evidence="3 12">S09_30</strain>
        <strain evidence="4 8">S25</strain>
        <strain evidence="5 13">S34</strain>
        <strain evidence="6 9">S42</strain>
        <strain evidence="7 11">S43</strain>
    </source>
</reference>
<dbReference type="Proteomes" id="UP000568877">
    <property type="component" value="Unassembled WGS sequence"/>
</dbReference>
<feature type="transmembrane region" description="Helical" evidence="1">
    <location>
        <begin position="7"/>
        <end position="26"/>
    </location>
</feature>
<dbReference type="EMBL" id="BLRZ01000006">
    <property type="protein sequence ID" value="GFP29321.1"/>
    <property type="molecule type" value="Genomic_DNA"/>
</dbReference>
<gene>
    <name evidence="2" type="ORF">HKBW3S03_00174</name>
    <name evidence="3" type="ORF">HKBW3S09_01102</name>
    <name evidence="4" type="ORF">HKBW3S25_00104</name>
    <name evidence="5" type="ORF">HKBW3S34_00241</name>
    <name evidence="6" type="ORF">HKBW3S42_01089</name>
    <name evidence="7" type="ORF">HKBW3S43_00459</name>
</gene>
<evidence type="ECO:0000313" key="7">
    <source>
        <dbReference type="EMBL" id="GFP34666.1"/>
    </source>
</evidence>
<dbReference type="RefSeq" id="WP_176229402.1">
    <property type="nucleotide sequence ID" value="NZ_BLRU01000007.1"/>
</dbReference>
<evidence type="ECO:0008006" key="14">
    <source>
        <dbReference type="Google" id="ProtNLM"/>
    </source>
</evidence>
<dbReference type="Proteomes" id="UP000588083">
    <property type="component" value="Unassembled WGS sequence"/>
</dbReference>
<dbReference type="Pfam" id="PF14209">
    <property type="entry name" value="DUF4321"/>
    <property type="match status" value="1"/>
</dbReference>
<proteinExistence type="predicted"/>
<evidence type="ECO:0000313" key="4">
    <source>
        <dbReference type="EMBL" id="GFP24666.1"/>
    </source>
</evidence>
<dbReference type="EMBL" id="BLRX01000006">
    <property type="protein sequence ID" value="GFP24666.1"/>
    <property type="molecule type" value="Genomic_DNA"/>
</dbReference>
<evidence type="ECO:0000313" key="12">
    <source>
        <dbReference type="Proteomes" id="UP000585609"/>
    </source>
</evidence>
<evidence type="ECO:0000313" key="6">
    <source>
        <dbReference type="EMBL" id="GFP32784.1"/>
    </source>
</evidence>
<protein>
    <recommendedName>
        <fullName evidence="14">DUF4321 domain-containing protein</fullName>
    </recommendedName>
</protein>
<evidence type="ECO:0000313" key="11">
    <source>
        <dbReference type="Proteomes" id="UP000576480"/>
    </source>
</evidence>
<evidence type="ECO:0000313" key="2">
    <source>
        <dbReference type="EMBL" id="GFP18669.1"/>
    </source>
</evidence>
<keyword evidence="1" id="KW-0812">Transmembrane</keyword>
<evidence type="ECO:0000313" key="3">
    <source>
        <dbReference type="EMBL" id="GFP23637.1"/>
    </source>
</evidence>
<evidence type="ECO:0000313" key="5">
    <source>
        <dbReference type="EMBL" id="GFP29321.1"/>
    </source>
</evidence>
<evidence type="ECO:0000313" key="10">
    <source>
        <dbReference type="Proteomes" id="UP000574717"/>
    </source>
</evidence>
<dbReference type="Proteomes" id="UP000585609">
    <property type="component" value="Unassembled WGS sequence"/>
</dbReference>
<evidence type="ECO:0000313" key="9">
    <source>
        <dbReference type="Proteomes" id="UP000568877"/>
    </source>
</evidence>
<evidence type="ECO:0000313" key="8">
    <source>
        <dbReference type="Proteomes" id="UP000543224"/>
    </source>
</evidence>
<comment type="caution">
    <text evidence="4">The sequence shown here is derived from an EMBL/GenBank/DDBJ whole genome shotgun (WGS) entry which is preliminary data.</text>
</comment>
<dbReference type="EMBL" id="BLSB01000016">
    <property type="protein sequence ID" value="GFP34666.1"/>
    <property type="molecule type" value="Genomic_DNA"/>
</dbReference>
<dbReference type="Proteomes" id="UP000543224">
    <property type="component" value="Unassembled WGS sequence"/>
</dbReference>
<name>A0A6V8P1M7_9ACTN</name>
<feature type="transmembrane region" description="Helical" evidence="1">
    <location>
        <begin position="55"/>
        <end position="76"/>
    </location>
</feature>
<dbReference type="Proteomes" id="UP000574717">
    <property type="component" value="Unassembled WGS sequence"/>
</dbReference>
<accession>A0A6V8P1M7</accession>
<dbReference type="AlphaFoldDB" id="A0A6V8P1M7"/>
<evidence type="ECO:0000256" key="1">
    <source>
        <dbReference type="SAM" id="Phobius"/>
    </source>
</evidence>
<dbReference type="EMBL" id="BLSA01000152">
    <property type="protein sequence ID" value="GFP32784.1"/>
    <property type="molecule type" value="Genomic_DNA"/>
</dbReference>
<dbReference type="Proteomes" id="UP000576480">
    <property type="component" value="Unassembled WGS sequence"/>
</dbReference>
<dbReference type="EMBL" id="BLRU01000007">
    <property type="protein sequence ID" value="GFP18669.1"/>
    <property type="molecule type" value="Genomic_DNA"/>
</dbReference>
<keyword evidence="1" id="KW-1133">Transmembrane helix</keyword>
<keyword evidence="1" id="KW-0472">Membrane</keyword>
<organism evidence="4 8">
    <name type="scientific">Candidatus Hakubella thermalkaliphila</name>
    <dbReference type="NCBI Taxonomy" id="2754717"/>
    <lineage>
        <taxon>Bacteria</taxon>
        <taxon>Bacillati</taxon>
        <taxon>Actinomycetota</taxon>
        <taxon>Actinomycetota incertae sedis</taxon>
        <taxon>Candidatus Hakubellales</taxon>
        <taxon>Candidatus Hakubellaceae</taxon>
        <taxon>Candidatus Hakubella</taxon>
    </lineage>
</organism>
<dbReference type="EMBL" id="BLRW01000155">
    <property type="protein sequence ID" value="GFP23637.1"/>
    <property type="molecule type" value="Genomic_DNA"/>
</dbReference>
<keyword evidence="13" id="KW-1185">Reference proteome</keyword>
<dbReference type="InterPro" id="IPR025470">
    <property type="entry name" value="DUF4321"/>
</dbReference>